<protein>
    <submittedName>
        <fullName evidence="1">Uncharacterized protein</fullName>
    </submittedName>
</protein>
<evidence type="ECO:0000313" key="1">
    <source>
        <dbReference type="EMBL" id="KZT26163.1"/>
    </source>
</evidence>
<dbReference type="InParanoid" id="A0A165T5B2"/>
<keyword evidence="2" id="KW-1185">Reference proteome</keyword>
<gene>
    <name evidence="1" type="ORF">NEOLEDRAFT_1177949</name>
</gene>
<dbReference type="AlphaFoldDB" id="A0A165T5B2"/>
<organism evidence="1 2">
    <name type="scientific">Neolentinus lepideus HHB14362 ss-1</name>
    <dbReference type="NCBI Taxonomy" id="1314782"/>
    <lineage>
        <taxon>Eukaryota</taxon>
        <taxon>Fungi</taxon>
        <taxon>Dikarya</taxon>
        <taxon>Basidiomycota</taxon>
        <taxon>Agaricomycotina</taxon>
        <taxon>Agaricomycetes</taxon>
        <taxon>Gloeophyllales</taxon>
        <taxon>Gloeophyllaceae</taxon>
        <taxon>Neolentinus</taxon>
    </lineage>
</organism>
<name>A0A165T5B2_9AGAM</name>
<dbReference type="OrthoDB" id="3010419at2759"/>
<sequence>MGGIDAQELQNVQPLLGHLTHLTFGPGHKLTKDVLLESFLDIPQLEELTVFYDNFLNGSIDETRFFGILHRAKEKGLPALRSIIVQHQGIGTAIQFSDFFSWIDALCIHCPLERLEIHSDDGKKSYFDHSILKTLGRKHLTLRRLVMPRVLVLTGPR</sequence>
<dbReference type="Proteomes" id="UP000076761">
    <property type="component" value="Unassembled WGS sequence"/>
</dbReference>
<dbReference type="EMBL" id="KV425568">
    <property type="protein sequence ID" value="KZT26163.1"/>
    <property type="molecule type" value="Genomic_DNA"/>
</dbReference>
<reference evidence="1 2" key="1">
    <citation type="journal article" date="2016" name="Mol. Biol. Evol.">
        <title>Comparative Genomics of Early-Diverging Mushroom-Forming Fungi Provides Insights into the Origins of Lignocellulose Decay Capabilities.</title>
        <authorList>
            <person name="Nagy L.G."/>
            <person name="Riley R."/>
            <person name="Tritt A."/>
            <person name="Adam C."/>
            <person name="Daum C."/>
            <person name="Floudas D."/>
            <person name="Sun H."/>
            <person name="Yadav J.S."/>
            <person name="Pangilinan J."/>
            <person name="Larsson K.H."/>
            <person name="Matsuura K."/>
            <person name="Barry K."/>
            <person name="Labutti K."/>
            <person name="Kuo R."/>
            <person name="Ohm R.A."/>
            <person name="Bhattacharya S.S."/>
            <person name="Shirouzu T."/>
            <person name="Yoshinaga Y."/>
            <person name="Martin F.M."/>
            <person name="Grigoriev I.V."/>
            <person name="Hibbett D.S."/>
        </authorList>
    </citation>
    <scope>NUCLEOTIDE SEQUENCE [LARGE SCALE GENOMIC DNA]</scope>
    <source>
        <strain evidence="1 2">HHB14362 ss-1</strain>
    </source>
</reference>
<proteinExistence type="predicted"/>
<accession>A0A165T5B2</accession>
<evidence type="ECO:0000313" key="2">
    <source>
        <dbReference type="Proteomes" id="UP000076761"/>
    </source>
</evidence>